<dbReference type="EMBL" id="PDLL01000002">
    <property type="protein sequence ID" value="PYY72550.1"/>
    <property type="molecule type" value="Genomic_DNA"/>
</dbReference>
<comment type="caution">
    <text evidence="1">The sequence shown here is derived from an EMBL/GenBank/DDBJ whole genome shotgun (WGS) entry which is preliminary data.</text>
</comment>
<name>A0A2W0EVY0_PSEJE</name>
<accession>A0A2W0EVY0</accession>
<evidence type="ECO:0000313" key="1">
    <source>
        <dbReference type="EMBL" id="PYY72550.1"/>
    </source>
</evidence>
<gene>
    <name evidence="1" type="ORF">CRX42_00510</name>
</gene>
<sequence>MIDCCFEEWAAGITQRTQEDNVSWRCAIIPFDILISRTHKLYMLVISVSLFVPCWEFIKH</sequence>
<organism evidence="1 2">
    <name type="scientific">Pseudomonas jessenii</name>
    <dbReference type="NCBI Taxonomy" id="77298"/>
    <lineage>
        <taxon>Bacteria</taxon>
        <taxon>Pseudomonadati</taxon>
        <taxon>Pseudomonadota</taxon>
        <taxon>Gammaproteobacteria</taxon>
        <taxon>Pseudomonadales</taxon>
        <taxon>Pseudomonadaceae</taxon>
        <taxon>Pseudomonas</taxon>
    </lineage>
</organism>
<reference evidence="1 2" key="1">
    <citation type="journal article" date="2018" name="Appl. Microbiol. Biotechnol.">
        <title>Characterization of the caprolactam degradation pathway in Pseudomonas jessenii using mass spectrometry-based proteomics.</title>
        <authorList>
            <person name="Otzen M."/>
            <person name="Palacio C."/>
            <person name="Janssen D.B."/>
        </authorList>
    </citation>
    <scope>NUCLEOTIDE SEQUENCE [LARGE SCALE GENOMIC DNA]</scope>
    <source>
        <strain evidence="1 2">GO3</strain>
    </source>
</reference>
<proteinExistence type="predicted"/>
<protein>
    <submittedName>
        <fullName evidence="1">Uncharacterized protein</fullName>
    </submittedName>
</protein>
<evidence type="ECO:0000313" key="2">
    <source>
        <dbReference type="Proteomes" id="UP000247437"/>
    </source>
</evidence>
<dbReference type="Proteomes" id="UP000247437">
    <property type="component" value="Unassembled WGS sequence"/>
</dbReference>
<dbReference type="AlphaFoldDB" id="A0A2W0EVY0"/>